<gene>
    <name evidence="2" type="ORF">YASMINEVIRUS_231</name>
</gene>
<evidence type="ECO:0000313" key="3">
    <source>
        <dbReference type="Proteomes" id="UP000594342"/>
    </source>
</evidence>
<feature type="transmembrane region" description="Helical" evidence="1">
    <location>
        <begin position="195"/>
        <end position="213"/>
    </location>
</feature>
<sequence>MGNSASSGTNYGGSSSGLPVDDVLKVNGRTNINNPFHTDNTINTGVTFNPEKTNMDDRVILYSMPDLRGNTYAIANGSYTSTSFVDKLSPDNVFSLSIPPETSIKMFCGDIYDYGGKGGMEITNVTNERISVPSLPQNVQGNVRSLVISERKHTDLYTDRQALNTVTKTNLEYFGTTDSLISSKNSGTSNCVSDYVLWLVSIIVLTIVVSWYLKRD</sequence>
<comment type="caution">
    <text evidence="2">The sequence shown here is derived from an EMBL/GenBank/DDBJ whole genome shotgun (WGS) entry which is preliminary data.</text>
</comment>
<keyword evidence="1" id="KW-0812">Transmembrane</keyword>
<name>A0A5K0U780_9VIRU</name>
<dbReference type="Proteomes" id="UP000594342">
    <property type="component" value="Unassembled WGS sequence"/>
</dbReference>
<proteinExistence type="predicted"/>
<protein>
    <submittedName>
        <fullName evidence="2">Uncharacterized protein</fullName>
    </submittedName>
</protein>
<reference evidence="2 3" key="1">
    <citation type="submission" date="2018-10" db="EMBL/GenBank/DDBJ databases">
        <authorList>
            <consortium name="IHU Genomes"/>
        </authorList>
    </citation>
    <scope>NUCLEOTIDE SEQUENCE [LARGE SCALE GENOMIC DNA]</scope>
    <source>
        <strain evidence="2 3">A1</strain>
    </source>
</reference>
<keyword evidence="1" id="KW-0472">Membrane</keyword>
<organism evidence="2 3">
    <name type="scientific">Yasminevirus sp. GU-2018</name>
    <dbReference type="NCBI Taxonomy" id="2420051"/>
    <lineage>
        <taxon>Viruses</taxon>
        <taxon>Varidnaviria</taxon>
        <taxon>Bamfordvirae</taxon>
        <taxon>Nucleocytoviricota</taxon>
        <taxon>Megaviricetes</taxon>
        <taxon>Imitervirales</taxon>
        <taxon>Mimiviridae</taxon>
        <taxon>Klosneuvirinae</taxon>
        <taxon>Yasminevirus</taxon>
        <taxon>Yasminevirus saudimassiliense</taxon>
    </lineage>
</organism>
<accession>A0A5K0U780</accession>
<evidence type="ECO:0000313" key="2">
    <source>
        <dbReference type="EMBL" id="VBB17768.1"/>
    </source>
</evidence>
<keyword evidence="1" id="KW-1133">Transmembrane helix</keyword>
<evidence type="ECO:0000256" key="1">
    <source>
        <dbReference type="SAM" id="Phobius"/>
    </source>
</evidence>
<dbReference type="EMBL" id="UPSH01000001">
    <property type="protein sequence ID" value="VBB17768.1"/>
    <property type="molecule type" value="Genomic_DNA"/>
</dbReference>
<keyword evidence="3" id="KW-1185">Reference proteome</keyword>